<evidence type="ECO:0000313" key="1">
    <source>
        <dbReference type="EMBL" id="MBS4180059.1"/>
    </source>
</evidence>
<gene>
    <name evidence="2" type="ORF">KHB02_007875</name>
    <name evidence="1" type="ORF">KHB02_01520</name>
</gene>
<evidence type="ECO:0000313" key="2">
    <source>
        <dbReference type="EMBL" id="MCH6265447.1"/>
    </source>
</evidence>
<dbReference type="RefSeq" id="WP_213140087.1">
    <property type="nucleotide sequence ID" value="NZ_JAGYPE020000010.1"/>
</dbReference>
<accession>A0A942SU20</accession>
<dbReference type="AlphaFoldDB" id="A0A942SU20"/>
<evidence type="ECO:0000313" key="3">
    <source>
        <dbReference type="Proteomes" id="UP000677265"/>
    </source>
</evidence>
<reference evidence="1" key="1">
    <citation type="submission" date="2021-05" db="EMBL/GenBank/DDBJ databases">
        <title>Novel Bacillus species.</title>
        <authorList>
            <person name="Liu G."/>
        </authorList>
    </citation>
    <scope>NUCLEOTIDE SEQUENCE</scope>
    <source>
        <strain evidence="1 3">FJAT-50051</strain>
    </source>
</reference>
<sequence>MKKTAQDYVYNSVVSDSNDVNEFIIEFLSGETSEGSPVKVTRNFEELIQFFEEIED</sequence>
<dbReference type="Proteomes" id="UP000677265">
    <property type="component" value="Unassembled WGS sequence"/>
</dbReference>
<dbReference type="EMBL" id="JAGYPE020000010">
    <property type="protein sequence ID" value="MCH6265447.1"/>
    <property type="molecule type" value="Genomic_DNA"/>
</dbReference>
<protein>
    <submittedName>
        <fullName evidence="1">Uncharacterized protein</fullName>
    </submittedName>
</protein>
<name>A0A942SU20_9BACI</name>
<organism evidence="1">
    <name type="scientific">Neobacillus citreus</name>
    <dbReference type="NCBI Taxonomy" id="2833578"/>
    <lineage>
        <taxon>Bacteria</taxon>
        <taxon>Bacillati</taxon>
        <taxon>Bacillota</taxon>
        <taxon>Bacilli</taxon>
        <taxon>Bacillales</taxon>
        <taxon>Bacillaceae</taxon>
        <taxon>Neobacillus</taxon>
    </lineage>
</organism>
<comment type="caution">
    <text evidence="1">The sequence shown here is derived from an EMBL/GenBank/DDBJ whole genome shotgun (WGS) entry which is preliminary data.</text>
</comment>
<proteinExistence type="predicted"/>
<keyword evidence="3" id="KW-1185">Reference proteome</keyword>
<dbReference type="EMBL" id="JAGYPE010000001">
    <property type="protein sequence ID" value="MBS4180059.1"/>
    <property type="molecule type" value="Genomic_DNA"/>
</dbReference>